<dbReference type="GO" id="GO:0003677">
    <property type="term" value="F:DNA binding"/>
    <property type="evidence" value="ECO:0007669"/>
    <property type="project" value="UniProtKB-UniRule"/>
</dbReference>
<keyword evidence="4" id="KW-0456">Lyase</keyword>
<protein>
    <submittedName>
        <fullName evidence="4">Uroporphyrinogen-III synthase</fullName>
        <ecNumber evidence="4">4.2.1.75</ecNumber>
    </submittedName>
</protein>
<name>A0A7M2SP21_9ACTN</name>
<dbReference type="GO" id="GO:0006355">
    <property type="term" value="P:regulation of DNA-templated transcription"/>
    <property type="evidence" value="ECO:0007669"/>
    <property type="project" value="InterPro"/>
</dbReference>
<dbReference type="CDD" id="cd00383">
    <property type="entry name" value="trans_reg_C"/>
    <property type="match status" value="1"/>
</dbReference>
<sequence length="383" mass="40755">MYDEQQQPEHGPLAGFTVGVTAARRADELGALLQRRGAAVVHAPALRIVQLADDSELLAATKEIIQRTPDIVVATTAIGFRGWIEAADGWGLGEDLLARLHKAELLARGPKVKGAVRAAGLTEDWSPSSESMAEVLDRLLEEGVDGRRIALQLHGEPLPGFVESLRAAGAEVLGVPVYRWLPPEDVGPVDRLLDAAVSRGVDAVTFTSAPAAASLLSRAEERGLLPELLAAFAHDVLPACVGPVTALPLQARGVDTVQPERFRLGPLVQLLCQELPGRARSLPIAGHRVEIRGHAVLVDGALRPVPPAGMSLLRALSRRPGWVVPRADLLRALPGAGRDEHAVETAMARLRTALGTPKLIQTVVKRGYRLALDPAADTKYADA</sequence>
<proteinExistence type="predicted"/>
<dbReference type="InterPro" id="IPR036388">
    <property type="entry name" value="WH-like_DNA-bd_sf"/>
</dbReference>
<evidence type="ECO:0000259" key="3">
    <source>
        <dbReference type="PROSITE" id="PS51755"/>
    </source>
</evidence>
<dbReference type="Gene3D" id="3.40.50.10090">
    <property type="match status" value="2"/>
</dbReference>
<dbReference type="SUPFAM" id="SSF46894">
    <property type="entry name" value="C-terminal effector domain of the bipartite response regulators"/>
    <property type="match status" value="1"/>
</dbReference>
<dbReference type="SUPFAM" id="SSF69618">
    <property type="entry name" value="HemD-like"/>
    <property type="match status" value="1"/>
</dbReference>
<dbReference type="KEGG" id="sfeu:IM697_06275"/>
<dbReference type="GO" id="GO:0006780">
    <property type="term" value="P:uroporphyrinogen III biosynthetic process"/>
    <property type="evidence" value="ECO:0007669"/>
    <property type="project" value="InterPro"/>
</dbReference>
<dbReference type="EC" id="4.2.1.75" evidence="4"/>
<accession>A0A7M2SP21</accession>
<gene>
    <name evidence="4" type="ORF">IM697_06275</name>
</gene>
<dbReference type="InterPro" id="IPR016032">
    <property type="entry name" value="Sig_transdc_resp-reg_C-effctor"/>
</dbReference>
<dbReference type="InterPro" id="IPR001867">
    <property type="entry name" value="OmpR/PhoB-type_DNA-bd"/>
</dbReference>
<dbReference type="SMART" id="SM00862">
    <property type="entry name" value="Trans_reg_C"/>
    <property type="match status" value="1"/>
</dbReference>
<dbReference type="Pfam" id="PF02602">
    <property type="entry name" value="HEM4"/>
    <property type="match status" value="1"/>
</dbReference>
<dbReference type="Pfam" id="PF00486">
    <property type="entry name" value="Trans_reg_C"/>
    <property type="match status" value="1"/>
</dbReference>
<feature type="domain" description="OmpR/PhoB-type" evidence="3">
    <location>
        <begin position="279"/>
        <end position="372"/>
    </location>
</feature>
<dbReference type="PANTHER" id="PTHR40082">
    <property type="entry name" value="BLR5956 PROTEIN"/>
    <property type="match status" value="1"/>
</dbReference>
<dbReference type="PANTHER" id="PTHR40082:SF1">
    <property type="entry name" value="BLR5956 PROTEIN"/>
    <property type="match status" value="1"/>
</dbReference>
<dbReference type="AlphaFoldDB" id="A0A7M2SP21"/>
<dbReference type="NCBIfam" id="NF005568">
    <property type="entry name" value="PRK07239.1"/>
    <property type="match status" value="1"/>
</dbReference>
<dbReference type="Proteomes" id="UP000594205">
    <property type="component" value="Chromosome"/>
</dbReference>
<keyword evidence="1 2" id="KW-0238">DNA-binding</keyword>
<reference evidence="4 5" key="1">
    <citation type="submission" date="2020-10" db="EMBL/GenBank/DDBJ databases">
        <title>Streptomyces ferrugineus complate genome analysis.</title>
        <authorList>
            <person name="Anwar N."/>
        </authorList>
    </citation>
    <scope>NUCLEOTIDE SEQUENCE [LARGE SCALE GENOMIC DNA]</scope>
    <source>
        <strain evidence="4 5">CCTCC AA2014009</strain>
    </source>
</reference>
<keyword evidence="5" id="KW-1185">Reference proteome</keyword>
<dbReference type="InterPro" id="IPR039793">
    <property type="entry name" value="UROS/Hem4"/>
</dbReference>
<feature type="DNA-binding region" description="OmpR/PhoB-type" evidence="2">
    <location>
        <begin position="279"/>
        <end position="372"/>
    </location>
</feature>
<evidence type="ECO:0000256" key="2">
    <source>
        <dbReference type="PROSITE-ProRule" id="PRU01091"/>
    </source>
</evidence>
<dbReference type="Gene3D" id="1.10.10.10">
    <property type="entry name" value="Winged helix-like DNA-binding domain superfamily/Winged helix DNA-binding domain"/>
    <property type="match status" value="1"/>
</dbReference>
<evidence type="ECO:0000313" key="4">
    <source>
        <dbReference type="EMBL" id="QOV38004.1"/>
    </source>
</evidence>
<dbReference type="RefSeq" id="WP_194045493.1">
    <property type="nucleotide sequence ID" value="NZ_CP063373.1"/>
</dbReference>
<evidence type="ECO:0000313" key="5">
    <source>
        <dbReference type="Proteomes" id="UP000594205"/>
    </source>
</evidence>
<dbReference type="EMBL" id="CP063373">
    <property type="protein sequence ID" value="QOV38004.1"/>
    <property type="molecule type" value="Genomic_DNA"/>
</dbReference>
<organism evidence="4 5">
    <name type="scientific">Streptomyces ferrugineus</name>
    <dbReference type="NCBI Taxonomy" id="1413221"/>
    <lineage>
        <taxon>Bacteria</taxon>
        <taxon>Bacillati</taxon>
        <taxon>Actinomycetota</taxon>
        <taxon>Actinomycetes</taxon>
        <taxon>Kitasatosporales</taxon>
        <taxon>Streptomycetaceae</taxon>
        <taxon>Streptomyces</taxon>
    </lineage>
</organism>
<dbReference type="InterPro" id="IPR003754">
    <property type="entry name" value="4pyrrol_synth_uPrphyn_synth"/>
</dbReference>
<dbReference type="PROSITE" id="PS51755">
    <property type="entry name" value="OMPR_PHOB"/>
    <property type="match status" value="1"/>
</dbReference>
<dbReference type="InterPro" id="IPR036108">
    <property type="entry name" value="4pyrrol_syn_uPrphyn_synt_sf"/>
</dbReference>
<dbReference type="GO" id="GO:0004852">
    <property type="term" value="F:uroporphyrinogen-III synthase activity"/>
    <property type="evidence" value="ECO:0007669"/>
    <property type="project" value="UniProtKB-EC"/>
</dbReference>
<dbReference type="CDD" id="cd06578">
    <property type="entry name" value="HemD"/>
    <property type="match status" value="1"/>
</dbReference>
<evidence type="ECO:0000256" key="1">
    <source>
        <dbReference type="ARBA" id="ARBA00023125"/>
    </source>
</evidence>
<dbReference type="GO" id="GO:0000160">
    <property type="term" value="P:phosphorelay signal transduction system"/>
    <property type="evidence" value="ECO:0007669"/>
    <property type="project" value="InterPro"/>
</dbReference>